<reference evidence="2" key="1">
    <citation type="journal article" date="2023" name="Mar. Drugs">
        <title>Gemmata algarum, a Novel Planctomycete Isolated from an Algal Mat, Displays Antimicrobial Activity.</title>
        <authorList>
            <person name="Kumar G."/>
            <person name="Kallscheuer N."/>
            <person name="Kashif M."/>
            <person name="Ahamad S."/>
            <person name="Jagadeeshwari U."/>
            <person name="Pannikurungottu S."/>
            <person name="Haufschild T."/>
            <person name="Kabuu M."/>
            <person name="Sasikala C."/>
            <person name="Jogler C."/>
            <person name="Ramana C."/>
        </authorList>
    </citation>
    <scope>NUCLEOTIDE SEQUENCE [LARGE SCALE GENOMIC DNA]</scope>
    <source>
        <strain evidence="2">JC673</strain>
    </source>
</reference>
<dbReference type="Proteomes" id="UP001272242">
    <property type="component" value="Unassembled WGS sequence"/>
</dbReference>
<comment type="caution">
    <text evidence="1">The sequence shown here is derived from an EMBL/GenBank/DDBJ whole genome shotgun (WGS) entry which is preliminary data.</text>
</comment>
<proteinExistence type="predicted"/>
<name>A0ABU5F4D4_9BACT</name>
<keyword evidence="2" id="KW-1185">Reference proteome</keyword>
<dbReference type="EMBL" id="JAXBLV010000188">
    <property type="protein sequence ID" value="MDY3561058.1"/>
    <property type="molecule type" value="Genomic_DNA"/>
</dbReference>
<gene>
    <name evidence="1" type="ORF">R5W23_002317</name>
</gene>
<sequence length="135" mass="15361">MLRTTIQTRDETTGVELPISADLREKVRRATEFLESELREVAEKFEIELRWWFVPESGGDLRPGFDLTTPNVSGNKDIGVVACSFDVGELKDDDSMRRALRQPLWHFSRALSGVLKEELARIRRDLTALATVGEE</sequence>
<protein>
    <submittedName>
        <fullName evidence="1">Uncharacterized protein</fullName>
    </submittedName>
</protein>
<accession>A0ABU5F4D4</accession>
<dbReference type="RefSeq" id="WP_320687530.1">
    <property type="nucleotide sequence ID" value="NZ_JAXBLV010000188.1"/>
</dbReference>
<evidence type="ECO:0000313" key="2">
    <source>
        <dbReference type="Proteomes" id="UP001272242"/>
    </source>
</evidence>
<evidence type="ECO:0000313" key="1">
    <source>
        <dbReference type="EMBL" id="MDY3561058.1"/>
    </source>
</evidence>
<organism evidence="1 2">
    <name type="scientific">Gemmata algarum</name>
    <dbReference type="NCBI Taxonomy" id="2975278"/>
    <lineage>
        <taxon>Bacteria</taxon>
        <taxon>Pseudomonadati</taxon>
        <taxon>Planctomycetota</taxon>
        <taxon>Planctomycetia</taxon>
        <taxon>Gemmatales</taxon>
        <taxon>Gemmataceae</taxon>
        <taxon>Gemmata</taxon>
    </lineage>
</organism>